<dbReference type="Proteomes" id="UP000028547">
    <property type="component" value="Unassembled WGS sequence"/>
</dbReference>
<reference evidence="1 2" key="1">
    <citation type="submission" date="2014-07" db="EMBL/GenBank/DDBJ databases">
        <title>Draft Genome Sequence of Gephyronic Acid Producer, Cystobacter violaceus Strain Cb vi76.</title>
        <authorList>
            <person name="Stevens D.C."/>
            <person name="Young J."/>
            <person name="Carmichael R."/>
            <person name="Tan J."/>
            <person name="Taylor R.E."/>
        </authorList>
    </citation>
    <scope>NUCLEOTIDE SEQUENCE [LARGE SCALE GENOMIC DNA]</scope>
    <source>
        <strain evidence="1 2">Cb vi76</strain>
    </source>
</reference>
<dbReference type="RefSeq" id="WP_043409462.1">
    <property type="nucleotide sequence ID" value="NZ_JPMI01000300.1"/>
</dbReference>
<proteinExistence type="predicted"/>
<dbReference type="AlphaFoldDB" id="A0A084SIC7"/>
<name>A0A084SIC7_9BACT</name>
<protein>
    <submittedName>
        <fullName evidence="1">Uncharacterized protein</fullName>
    </submittedName>
</protein>
<comment type="caution">
    <text evidence="1">The sequence shown here is derived from an EMBL/GenBank/DDBJ whole genome shotgun (WGS) entry which is preliminary data.</text>
</comment>
<gene>
    <name evidence="1" type="ORF">Q664_42595</name>
</gene>
<dbReference type="EMBL" id="JPMI01000300">
    <property type="protein sequence ID" value="KFA88212.1"/>
    <property type="molecule type" value="Genomic_DNA"/>
</dbReference>
<evidence type="ECO:0000313" key="2">
    <source>
        <dbReference type="Proteomes" id="UP000028547"/>
    </source>
</evidence>
<accession>A0A084SIC7</accession>
<evidence type="ECO:0000313" key="1">
    <source>
        <dbReference type="EMBL" id="KFA88212.1"/>
    </source>
</evidence>
<sequence length="201" mass="22087">MEAVHEALNEQWKKAIEVEIRTVADLVSLYNTTGNKVQLQEAETLSVKLVNDMEVYGASLVANYLTGAGLQLLVFQQQALIAPEPGGYEKAIKERAKRFSEWALKSRETVIADRLSKITKVGSEKVGTTQGWGFEERATGQKWWYPDIPGAGKSGKPNADRAHANHVANVNAAIVATTQPVLSVTAEWRKLIDQPLPPHDA</sequence>
<organism evidence="1 2">
    <name type="scientific">Archangium violaceum Cb vi76</name>
    <dbReference type="NCBI Taxonomy" id="1406225"/>
    <lineage>
        <taxon>Bacteria</taxon>
        <taxon>Pseudomonadati</taxon>
        <taxon>Myxococcota</taxon>
        <taxon>Myxococcia</taxon>
        <taxon>Myxococcales</taxon>
        <taxon>Cystobacterineae</taxon>
        <taxon>Archangiaceae</taxon>
        <taxon>Archangium</taxon>
    </lineage>
</organism>